<dbReference type="InterPro" id="IPR050703">
    <property type="entry name" value="Flavin_MAO"/>
</dbReference>
<evidence type="ECO:0000256" key="1">
    <source>
        <dbReference type="ARBA" id="ARBA00001974"/>
    </source>
</evidence>
<evidence type="ECO:0000313" key="8">
    <source>
        <dbReference type="EMBL" id="KAE8376135.1"/>
    </source>
</evidence>
<proteinExistence type="inferred from homology"/>
<dbReference type="EMBL" id="ML736246">
    <property type="protein sequence ID" value="KAE8376135.1"/>
    <property type="molecule type" value="Genomic_DNA"/>
</dbReference>
<gene>
    <name evidence="8" type="ORF">BDV26DRAFT_305759</name>
</gene>
<dbReference type="Pfam" id="PF01593">
    <property type="entry name" value="Amino_oxidase"/>
    <property type="match status" value="1"/>
</dbReference>
<dbReference type="PANTHER" id="PTHR43563:SF14">
    <property type="entry name" value="AMINE OXIDASE"/>
    <property type="match status" value="1"/>
</dbReference>
<accession>A0A5N7B294</accession>
<feature type="binding site" evidence="5">
    <location>
        <begin position="35"/>
        <end position="36"/>
    </location>
    <ligand>
        <name>FAD</name>
        <dbReference type="ChEBI" id="CHEBI:57692"/>
    </ligand>
</feature>
<reference evidence="8 9" key="1">
    <citation type="submission" date="2019-04" db="EMBL/GenBank/DDBJ databases">
        <title>Friends and foes A comparative genomics studyof 23 Aspergillus species from section Flavi.</title>
        <authorList>
            <consortium name="DOE Joint Genome Institute"/>
            <person name="Kjaerbolling I."/>
            <person name="Vesth T."/>
            <person name="Frisvad J.C."/>
            <person name="Nybo J.L."/>
            <person name="Theobald S."/>
            <person name="Kildgaard S."/>
            <person name="Isbrandt T."/>
            <person name="Kuo A."/>
            <person name="Sato A."/>
            <person name="Lyhne E.K."/>
            <person name="Kogle M.E."/>
            <person name="Wiebenga A."/>
            <person name="Kun R.S."/>
            <person name="Lubbers R.J."/>
            <person name="Makela M.R."/>
            <person name="Barry K."/>
            <person name="Chovatia M."/>
            <person name="Clum A."/>
            <person name="Daum C."/>
            <person name="Haridas S."/>
            <person name="He G."/>
            <person name="LaButti K."/>
            <person name="Lipzen A."/>
            <person name="Mondo S."/>
            <person name="Riley R."/>
            <person name="Salamov A."/>
            <person name="Simmons B.A."/>
            <person name="Magnuson J.K."/>
            <person name="Henrissat B."/>
            <person name="Mortensen U.H."/>
            <person name="Larsen T.O."/>
            <person name="Devries R.P."/>
            <person name="Grigoriev I.V."/>
            <person name="Machida M."/>
            <person name="Baker S.E."/>
            <person name="Andersen M.R."/>
        </authorList>
    </citation>
    <scope>NUCLEOTIDE SEQUENCE [LARGE SCALE GENOMIC DNA]</scope>
    <source>
        <strain evidence="8 9">IBT 29228</strain>
    </source>
</reference>
<dbReference type="OrthoDB" id="5046242at2759"/>
<comment type="cofactor">
    <cofactor evidence="1 6">
        <name>FAD</name>
        <dbReference type="ChEBI" id="CHEBI:57692"/>
    </cofactor>
</comment>
<dbReference type="SUPFAM" id="SSF54373">
    <property type="entry name" value="FAD-linked reductases, C-terminal domain"/>
    <property type="match status" value="1"/>
</dbReference>
<feature type="binding site" evidence="5">
    <location>
        <position position="238"/>
    </location>
    <ligand>
        <name>FAD</name>
        <dbReference type="ChEBI" id="CHEBI:57692"/>
    </ligand>
</feature>
<protein>
    <recommendedName>
        <fullName evidence="6">Amine oxidase</fullName>
        <ecNumber evidence="6">1.4.3.-</ecNumber>
    </recommendedName>
</protein>
<evidence type="ECO:0000256" key="3">
    <source>
        <dbReference type="ARBA" id="ARBA00023002"/>
    </source>
</evidence>
<dbReference type="InterPro" id="IPR036188">
    <property type="entry name" value="FAD/NAD-bd_sf"/>
</dbReference>
<feature type="domain" description="Amine oxidase" evidence="7">
    <location>
        <begin position="15"/>
        <end position="457"/>
    </location>
</feature>
<evidence type="ECO:0000256" key="6">
    <source>
        <dbReference type="RuleBase" id="RU362067"/>
    </source>
</evidence>
<feature type="binding site" evidence="5">
    <location>
        <position position="345"/>
    </location>
    <ligand>
        <name>substrate</name>
    </ligand>
</feature>
<dbReference type="EC" id="1.4.3.-" evidence="6"/>
<evidence type="ECO:0000256" key="2">
    <source>
        <dbReference type="ARBA" id="ARBA00005995"/>
    </source>
</evidence>
<dbReference type="GO" id="GO:0097621">
    <property type="term" value="F:monoamine oxidase activity"/>
    <property type="evidence" value="ECO:0007669"/>
    <property type="project" value="UniProtKB-EC"/>
</dbReference>
<evidence type="ECO:0000313" key="9">
    <source>
        <dbReference type="Proteomes" id="UP000326198"/>
    </source>
</evidence>
<keyword evidence="6" id="KW-0285">Flavoprotein</keyword>
<dbReference type="PRINTS" id="PR00757">
    <property type="entry name" value="AMINEOXDASEF"/>
</dbReference>
<feature type="binding site" evidence="5">
    <location>
        <position position="16"/>
    </location>
    <ligand>
        <name>FAD</name>
        <dbReference type="ChEBI" id="CHEBI:57692"/>
    </ligand>
</feature>
<dbReference type="Proteomes" id="UP000326198">
    <property type="component" value="Unassembled WGS sequence"/>
</dbReference>
<evidence type="ECO:0000259" key="7">
    <source>
        <dbReference type="Pfam" id="PF01593"/>
    </source>
</evidence>
<dbReference type="InterPro" id="IPR002937">
    <property type="entry name" value="Amino_oxidase"/>
</dbReference>
<keyword evidence="3 6" id="KW-0560">Oxidoreductase</keyword>
<keyword evidence="6" id="KW-0274">FAD</keyword>
<keyword evidence="9" id="KW-1185">Reference proteome</keyword>
<comment type="catalytic activity">
    <reaction evidence="4">
        <text>a secondary aliphatic amine + O2 + H2O = a primary amine + an aldehyde + H2O2</text>
        <dbReference type="Rhea" id="RHEA:26414"/>
        <dbReference type="ChEBI" id="CHEBI:15377"/>
        <dbReference type="ChEBI" id="CHEBI:15379"/>
        <dbReference type="ChEBI" id="CHEBI:16240"/>
        <dbReference type="ChEBI" id="CHEBI:17478"/>
        <dbReference type="ChEBI" id="CHEBI:58855"/>
        <dbReference type="ChEBI" id="CHEBI:65296"/>
        <dbReference type="EC" id="1.4.3.4"/>
    </reaction>
</comment>
<dbReference type="SUPFAM" id="SSF51905">
    <property type="entry name" value="FAD/NAD(P)-binding domain"/>
    <property type="match status" value="1"/>
</dbReference>
<dbReference type="AlphaFoldDB" id="A0A5N7B294"/>
<evidence type="ECO:0000256" key="5">
    <source>
        <dbReference type="PIRSR" id="PIRSR601613-1"/>
    </source>
</evidence>
<name>A0A5N7B294_9EURO</name>
<comment type="similarity">
    <text evidence="2 6">Belongs to the flavin monoamine oxidase family.</text>
</comment>
<dbReference type="PANTHER" id="PTHR43563">
    <property type="entry name" value="AMINE OXIDASE"/>
    <property type="match status" value="1"/>
</dbReference>
<sequence length="468" mass="50801">MTDILLDVVVVGAGLSGLQAALTLQQAGRSVVILEARDRVGGKTNSILRSDGKGVQELGAAWLNDTNQNAVWEYVQRLGLKTVEQNTKGLVASEDADGNCHFFPFGGMPDFGPAHVNDIVRLRDRVETASLDPGTFTHSQREALDQITFEQFCRDAGAGTKALQTARLWCRGILGQDPTDVSALSFLEIARGGHGIVNIRSDSRNGAQHLRLQDGTQSIAVGISKLLCQGTIQLNTEVKSISRASSQVYEVTAACGRIYSARKVITSIPGPAYKNITFNPPLPPAKQVYITSARYGCFIKYICLFKTPFWRRQGACGLSQSFRGPLNHCRDTSVDELDNYALTCFLCATPGRKWAAMNAIDRQEAILRQLGSLFGVGYEAVKSEFIDSVTSPWMQDPWAGWGCPFAATPCGATGGVGADAMKEKWQGIHFVGTELANGWRGYMEGALRSGHQGALEVLKDLHIETVKL</sequence>
<organism evidence="8 9">
    <name type="scientific">Aspergillus bertholletiae</name>
    <dbReference type="NCBI Taxonomy" id="1226010"/>
    <lineage>
        <taxon>Eukaryota</taxon>
        <taxon>Fungi</taxon>
        <taxon>Dikarya</taxon>
        <taxon>Ascomycota</taxon>
        <taxon>Pezizomycotina</taxon>
        <taxon>Eurotiomycetes</taxon>
        <taxon>Eurotiomycetidae</taxon>
        <taxon>Eurotiales</taxon>
        <taxon>Aspergillaceae</taxon>
        <taxon>Aspergillus</taxon>
        <taxon>Aspergillus subgen. Circumdati</taxon>
    </lineage>
</organism>
<dbReference type="InterPro" id="IPR001613">
    <property type="entry name" value="Flavin_amine_oxidase"/>
</dbReference>
<feature type="binding site" evidence="5">
    <location>
        <position position="434"/>
    </location>
    <ligand>
        <name>FAD</name>
        <dbReference type="ChEBI" id="CHEBI:57692"/>
    </ligand>
</feature>
<evidence type="ECO:0000256" key="4">
    <source>
        <dbReference type="ARBA" id="ARBA00048448"/>
    </source>
</evidence>
<dbReference type="Gene3D" id="3.50.50.60">
    <property type="entry name" value="FAD/NAD(P)-binding domain"/>
    <property type="match status" value="1"/>
</dbReference>